<dbReference type="Pfam" id="PF06253">
    <property type="entry name" value="MTTB"/>
    <property type="match status" value="1"/>
</dbReference>
<dbReference type="InterPro" id="IPR038601">
    <property type="entry name" value="MttB-like_sf"/>
</dbReference>
<protein>
    <recommendedName>
        <fullName evidence="6">Trimethylamine methyltransferase</fullName>
    </recommendedName>
</protein>
<proteinExistence type="inferred from homology"/>
<evidence type="ECO:0000313" key="5">
    <source>
        <dbReference type="Proteomes" id="UP000323521"/>
    </source>
</evidence>
<dbReference type="KEGG" id="fwa:DCMF_21070"/>
<evidence type="ECO:0000256" key="3">
    <source>
        <dbReference type="ARBA" id="ARBA00022679"/>
    </source>
</evidence>
<dbReference type="EMBL" id="CP017634">
    <property type="protein sequence ID" value="ATW26918.1"/>
    <property type="molecule type" value="Genomic_DNA"/>
</dbReference>
<dbReference type="GO" id="GO:0008168">
    <property type="term" value="F:methyltransferase activity"/>
    <property type="evidence" value="ECO:0007669"/>
    <property type="project" value="UniProtKB-KW"/>
</dbReference>
<organism evidence="4 5">
    <name type="scientific">Formimonas warabiya</name>
    <dbReference type="NCBI Taxonomy" id="1761012"/>
    <lineage>
        <taxon>Bacteria</taxon>
        <taxon>Bacillati</taxon>
        <taxon>Bacillota</taxon>
        <taxon>Clostridia</taxon>
        <taxon>Eubacteriales</taxon>
        <taxon>Peptococcaceae</taxon>
        <taxon>Candidatus Formimonas</taxon>
    </lineage>
</organism>
<keyword evidence="5" id="KW-1185">Reference proteome</keyword>
<dbReference type="GO" id="GO:0032259">
    <property type="term" value="P:methylation"/>
    <property type="evidence" value="ECO:0007669"/>
    <property type="project" value="UniProtKB-KW"/>
</dbReference>
<sequence>MPKFSFERQPKYRVLSEDQISTIHEKALHILEHTGVKFDSDEALKILKDHGAVVDFDRQIAQIPARLVLDSIDKTPESLQLYDREGNPSVCLDGNSAHFAPGSAPIHFMESDGTTVRPALARDLKNISRVNDALANIQLQSTAVNLSDVPKVIGDSYRLYLLLKNSPKPIVSGAFSVHGITDMRDMLAAVAGGEEELREKPRVLFDICPSPPLKWTHISCQNIIDCARFGLPIETISVPMPGAASPATLAGSVLLHTVETLSGIVLAQCVCPGTPMVYGGAPMYFDMRHSTTSLNAMESELISAAYAQIGKFYGMPIHTYAALSDSKLVDAQAGLETGMSGLLALQAGINVISGTGVLEFCNTFSIEKLVMDNEICGMALRVAQGIDCSEETLAVDLISDLGPGGDYLSTEHTFHWFKKEPYMPAAIIDRRSRNSWEEAGSPSTFALAREKAENILTGHQPVALDAERDRTLDRTVKRIMKDLQVTELPLGPS</sequence>
<evidence type="ECO:0000256" key="2">
    <source>
        <dbReference type="ARBA" id="ARBA00022603"/>
    </source>
</evidence>
<dbReference type="Proteomes" id="UP000323521">
    <property type="component" value="Chromosome"/>
</dbReference>
<evidence type="ECO:0008006" key="6">
    <source>
        <dbReference type="Google" id="ProtNLM"/>
    </source>
</evidence>
<reference evidence="4 5" key="1">
    <citation type="submission" date="2016-10" db="EMBL/GenBank/DDBJ databases">
        <title>Complete Genome Sequence of Peptococcaceae strain DCMF.</title>
        <authorList>
            <person name="Edwards R.J."/>
            <person name="Holland S.I."/>
            <person name="Deshpande N.P."/>
            <person name="Wong Y.K."/>
            <person name="Ertan H."/>
            <person name="Manefield M."/>
            <person name="Russell T.L."/>
            <person name="Lee M.J."/>
        </authorList>
    </citation>
    <scope>NUCLEOTIDE SEQUENCE [LARGE SCALE GENOMIC DNA]</scope>
    <source>
        <strain evidence="4 5">DCMF</strain>
    </source>
</reference>
<evidence type="ECO:0000256" key="1">
    <source>
        <dbReference type="ARBA" id="ARBA00007137"/>
    </source>
</evidence>
<comment type="similarity">
    <text evidence="1">Belongs to the trimethylamine methyltransferase family.</text>
</comment>
<dbReference type="InterPro" id="IPR010426">
    <property type="entry name" value="MTTB_MeTrfase"/>
</dbReference>
<dbReference type="RefSeq" id="WP_148136248.1">
    <property type="nucleotide sequence ID" value="NZ_CP017634.1"/>
</dbReference>
<keyword evidence="2" id="KW-0489">Methyltransferase</keyword>
<keyword evidence="3" id="KW-0808">Transferase</keyword>
<gene>
    <name evidence="4" type="ORF">DCMF_21070</name>
</gene>
<accession>A0A3G1KWP4</accession>
<dbReference type="Gene3D" id="3.20.20.480">
    <property type="entry name" value="Trimethylamine methyltransferase-like"/>
    <property type="match status" value="1"/>
</dbReference>
<dbReference type="GO" id="GO:0015948">
    <property type="term" value="P:methanogenesis"/>
    <property type="evidence" value="ECO:0007669"/>
    <property type="project" value="InterPro"/>
</dbReference>
<dbReference type="OrthoDB" id="5418352at2"/>
<evidence type="ECO:0000313" key="4">
    <source>
        <dbReference type="EMBL" id="ATW26918.1"/>
    </source>
</evidence>
<name>A0A3G1KWP4_FORW1</name>
<dbReference type="AlphaFoldDB" id="A0A3G1KWP4"/>